<dbReference type="PANTHER" id="PTHR30250:SF11">
    <property type="entry name" value="O-ANTIGEN TRANSPORTER-RELATED"/>
    <property type="match status" value="1"/>
</dbReference>
<feature type="transmembrane region" description="Helical" evidence="6">
    <location>
        <begin position="437"/>
        <end position="454"/>
    </location>
</feature>
<proteinExistence type="predicted"/>
<feature type="transmembrane region" description="Helical" evidence="6">
    <location>
        <begin position="360"/>
        <end position="378"/>
    </location>
</feature>
<feature type="transmembrane region" description="Helical" evidence="6">
    <location>
        <begin position="115"/>
        <end position="132"/>
    </location>
</feature>
<reference evidence="7 8" key="1">
    <citation type="submission" date="2011-05" db="EMBL/GenBank/DDBJ databases">
        <authorList>
            <person name="Durkin A.S."/>
            <person name="Radune D."/>
            <person name="Hostetler J."/>
            <person name="Torralba M."/>
            <person name="Gillis M."/>
            <person name="Methe B."/>
            <person name="Sutton G."/>
            <person name="Nelson K.E."/>
        </authorList>
    </citation>
    <scope>NUCLEOTIDE SEQUENCE [LARGE SCALE GENOMIC DNA]</scope>
    <source>
        <strain evidence="7 8">SK95</strain>
    </source>
</reference>
<evidence type="ECO:0000313" key="8">
    <source>
        <dbReference type="Proteomes" id="UP000003858"/>
    </source>
</evidence>
<sequence>MSRRYNYLLKNIGLLTLSNFGSKILVFLMVPLYTSVLSTSDYGTYDLFNTTISLLIPIISINISEGVLRFALDEKNDSSIVYSIGWNIIIKGFLVVVLGIIFNNIFNIFPLLKENSITFLLLYLSTIVYQFLSSFIRGIDKVSILSIAAILNTISILGFNILFLIIIPLGLAGYFWSNILGLVLPSLYLIYKISQYNIKYTSLQNKKLQQRLVSYSIPLILNSLGWWINNAIDRYVVIAFCGVAVNGIYSVGYKIPSILNIFANIFNQAWILSSVKSYRDEDSEYFFSQVYNKYNMIMVLISGLLISCSKILAKFLYMNEFYDAWKFVPFLLIANVFGAISGFAGGIFSAVKDSKIYSQSTLVGAIVNIIFTFVFVYYYGAIGAAIATMISYFVVWIIRVHTMRKYIKLKIFIRRDVFSYVLLIFQSIVLWLENSYVLYPIQVVLFLLLVMLFYKEIKSIIGELKKFLTQEP</sequence>
<dbReference type="Pfam" id="PF01943">
    <property type="entry name" value="Polysacc_synt"/>
    <property type="match status" value="1"/>
</dbReference>
<protein>
    <submittedName>
        <fullName evidence="7">Polysaccharide biosynthesis protein</fullName>
    </submittedName>
</protein>
<evidence type="ECO:0000313" key="7">
    <source>
        <dbReference type="EMBL" id="EGU69146.1"/>
    </source>
</evidence>
<name>F9LVD5_STROR</name>
<comment type="subcellular location">
    <subcellularLocation>
        <location evidence="1">Cell membrane</location>
        <topology evidence="1">Multi-pass membrane protein</topology>
    </subcellularLocation>
</comment>
<keyword evidence="2" id="KW-1003">Cell membrane</keyword>
<dbReference type="Proteomes" id="UP000003858">
    <property type="component" value="Unassembled WGS sequence"/>
</dbReference>
<dbReference type="InterPro" id="IPR002797">
    <property type="entry name" value="Polysacc_synth"/>
</dbReference>
<dbReference type="AlphaFoldDB" id="F9LVD5"/>
<evidence type="ECO:0000256" key="1">
    <source>
        <dbReference type="ARBA" id="ARBA00004651"/>
    </source>
</evidence>
<dbReference type="InterPro" id="IPR050833">
    <property type="entry name" value="Poly_Biosynth_Transport"/>
</dbReference>
<feature type="transmembrane region" description="Helical" evidence="6">
    <location>
        <begin position="84"/>
        <end position="109"/>
    </location>
</feature>
<keyword evidence="3 6" id="KW-0812">Transmembrane</keyword>
<dbReference type="GO" id="GO:0005886">
    <property type="term" value="C:plasma membrane"/>
    <property type="evidence" value="ECO:0007669"/>
    <property type="project" value="UniProtKB-SubCell"/>
</dbReference>
<feature type="transmembrane region" description="Helical" evidence="6">
    <location>
        <begin position="235"/>
        <end position="253"/>
    </location>
</feature>
<evidence type="ECO:0000256" key="3">
    <source>
        <dbReference type="ARBA" id="ARBA00022692"/>
    </source>
</evidence>
<keyword evidence="4 6" id="KW-1133">Transmembrane helix</keyword>
<evidence type="ECO:0000256" key="2">
    <source>
        <dbReference type="ARBA" id="ARBA00022475"/>
    </source>
</evidence>
<evidence type="ECO:0000256" key="6">
    <source>
        <dbReference type="SAM" id="Phobius"/>
    </source>
</evidence>
<feature type="transmembrane region" description="Helical" evidence="6">
    <location>
        <begin position="297"/>
        <end position="317"/>
    </location>
</feature>
<accession>F9LVD5</accession>
<organism evidence="7 8">
    <name type="scientific">Streptococcus mitis bv. 2 str. SK95</name>
    <dbReference type="NCBI Taxonomy" id="1000588"/>
    <lineage>
        <taxon>Bacteria</taxon>
        <taxon>Bacillati</taxon>
        <taxon>Bacillota</taxon>
        <taxon>Bacilli</taxon>
        <taxon>Lactobacillales</taxon>
        <taxon>Streptococcaceae</taxon>
        <taxon>Streptococcus</taxon>
    </lineage>
</organism>
<evidence type="ECO:0000256" key="5">
    <source>
        <dbReference type="ARBA" id="ARBA00023136"/>
    </source>
</evidence>
<feature type="transmembrane region" description="Helical" evidence="6">
    <location>
        <begin position="144"/>
        <end position="167"/>
    </location>
</feature>
<keyword evidence="5 6" id="KW-0472">Membrane</keyword>
<dbReference type="PANTHER" id="PTHR30250">
    <property type="entry name" value="PST FAMILY PREDICTED COLANIC ACID TRANSPORTER"/>
    <property type="match status" value="1"/>
</dbReference>
<dbReference type="OrthoDB" id="3249502at2"/>
<dbReference type="PATRIC" id="fig|1000588.3.peg.373"/>
<feature type="transmembrane region" description="Helical" evidence="6">
    <location>
        <begin position="52"/>
        <end position="72"/>
    </location>
</feature>
<dbReference type="RefSeq" id="WP_000091275.1">
    <property type="nucleotide sequence ID" value="NZ_AFUB01000015.1"/>
</dbReference>
<comment type="caution">
    <text evidence="7">The sequence shown here is derived from an EMBL/GenBank/DDBJ whole genome shotgun (WGS) entry which is preliminary data.</text>
</comment>
<feature type="transmembrane region" description="Helical" evidence="6">
    <location>
        <begin position="12"/>
        <end position="32"/>
    </location>
</feature>
<feature type="transmembrane region" description="Helical" evidence="6">
    <location>
        <begin position="412"/>
        <end position="431"/>
    </location>
</feature>
<gene>
    <name evidence="7" type="ORF">HMPREF9965_0588</name>
</gene>
<evidence type="ECO:0000256" key="4">
    <source>
        <dbReference type="ARBA" id="ARBA00022989"/>
    </source>
</evidence>
<feature type="transmembrane region" description="Helical" evidence="6">
    <location>
        <begin position="173"/>
        <end position="191"/>
    </location>
</feature>
<feature type="transmembrane region" description="Helical" evidence="6">
    <location>
        <begin position="212"/>
        <end position="229"/>
    </location>
</feature>
<dbReference type="eggNOG" id="COG2244">
    <property type="taxonomic scope" value="Bacteria"/>
</dbReference>
<feature type="transmembrane region" description="Helical" evidence="6">
    <location>
        <begin position="384"/>
        <end position="400"/>
    </location>
</feature>
<dbReference type="EMBL" id="AFUB01000015">
    <property type="protein sequence ID" value="EGU69146.1"/>
    <property type="molecule type" value="Genomic_DNA"/>
</dbReference>
<feature type="transmembrane region" description="Helical" evidence="6">
    <location>
        <begin position="329"/>
        <end position="348"/>
    </location>
</feature>